<feature type="region of interest" description="Disordered" evidence="1">
    <location>
        <begin position="651"/>
        <end position="816"/>
    </location>
</feature>
<dbReference type="InterPro" id="IPR011990">
    <property type="entry name" value="TPR-like_helical_dom_sf"/>
</dbReference>
<dbReference type="Pfam" id="PF08487">
    <property type="entry name" value="VIT"/>
    <property type="match status" value="1"/>
</dbReference>
<keyword evidence="2" id="KW-0732">Signal</keyword>
<proteinExistence type="predicted"/>
<evidence type="ECO:0000313" key="5">
    <source>
        <dbReference type="Proteomes" id="UP000001880"/>
    </source>
</evidence>
<feature type="compositionally biased region" description="Pro residues" evidence="1">
    <location>
        <begin position="28"/>
        <end position="39"/>
    </location>
</feature>
<feature type="compositionally biased region" description="Basic and acidic residues" evidence="1">
    <location>
        <begin position="657"/>
        <end position="667"/>
    </location>
</feature>
<accession>D0LSG7</accession>
<feature type="signal peptide" evidence="2">
    <location>
        <begin position="1"/>
        <end position="22"/>
    </location>
</feature>
<evidence type="ECO:0000256" key="1">
    <source>
        <dbReference type="SAM" id="MobiDB-lite"/>
    </source>
</evidence>
<dbReference type="Proteomes" id="UP000001880">
    <property type="component" value="Chromosome"/>
</dbReference>
<feature type="chain" id="PRO_5003011609" description="VIT domain-containing protein" evidence="2">
    <location>
        <begin position="23"/>
        <end position="1120"/>
    </location>
</feature>
<evidence type="ECO:0000313" key="4">
    <source>
        <dbReference type="EMBL" id="ACY15666.1"/>
    </source>
</evidence>
<dbReference type="InterPro" id="IPR013694">
    <property type="entry name" value="VIT"/>
</dbReference>
<dbReference type="KEGG" id="hoh:Hoch_3164"/>
<organism evidence="4 5">
    <name type="scientific">Haliangium ochraceum (strain DSM 14365 / JCM 11303 / SMP-2)</name>
    <dbReference type="NCBI Taxonomy" id="502025"/>
    <lineage>
        <taxon>Bacteria</taxon>
        <taxon>Pseudomonadati</taxon>
        <taxon>Myxococcota</taxon>
        <taxon>Polyangia</taxon>
        <taxon>Haliangiales</taxon>
        <taxon>Kofleriaceae</taxon>
        <taxon>Haliangium</taxon>
    </lineage>
</organism>
<sequence length="1120" mass="117475">MTPTHPSLRTAALAALATLAAACTTSPGPDPSPVKPNPPKHTAGTESGDPDAPPERLSPLAVTEASASSFAGFDSSALLAAATRYPTAELATDVAPPMSLTASDGTGLRLVALDARAVIEGPLAFTELHLSFQNPRPNTIEGRFAITLPEGAAISRLAMRLPSGWQEAEVVERQAARRTYEDFLHRRQDPALLEKEAGNEFRARIFPIAGNERKDIIISYSQNLIGDQAVYRLPLRGLPAVDELKVSALVGGRKGEGLAFKPATMSLQQQAPQRDFEVVPPPAAQRPRGLRYGAQLVARVAPEVATAEQRLDNVVLLFDTSASRAPGFAGAVDDFGRLVAELADLHGDGLRVRVAAFDQSVTPLYEGPATGFGGKQLDALRARRPLGASDLHAALSWAGAQGGRIVVLSDGIATTGPSEAGELRATARAMGDAVPRIDMILAGGIRDRAMAERLVRGTRAHDGVVLDAESPAKTLAERLSQTTVSGIEVAVPGAAWVWPHTLDGVQPGDELLVFAQLDSAGALAASKPMQVQLSGPVAGGAQTVSVPLSSVPGPLLERAVAQARIELLTAQRDTLDDAPGAAAERVRLHNEIVAVSTEHRVLSDATALLVLETEQDYARYGIDRKALSNILSVGPRGLEMLQRGGPVVLAQPATQKAKKDARMDANKGSRGGLELATEGNAQGEGGAPADDGALMQGDPAEREFDSEAIGGTPGGAVPAAEPAPAAEMAAGGTGSGGGGDGYGRLAEARDEAPRMADDADEAEEASAVPPPPPSRPAPRRSRRASSASAAAPSMDRSRNEAPAQLAQAPADKKPSAPALTGKLAEVMALLDRGELDSAVTLALRWQSEEPGDVLALVALGETLEAAKRPALAARAYGSLIDLFPSRADMRRFAGERLDRLSSHGADLAADTYEKAVAQRPDHLTGHRLLAMALLRQGNYAAAFDAALAGLAREYPENRFRGGKRILREDLGLIAAAWLAAEPGESKTVEGRLRSAGAELATQPSTRFVLTWETDANDVDFHIHDAKGGHAYYSSPELPSGGALYADVTTGYGPECFTIPGKAQAGPYRLQLHYYSRGPMGYGMGKLEILKHDGKGGLSFEQRPFVVMLDGAYVDIGEVHP</sequence>
<dbReference type="eggNOG" id="COG4783">
    <property type="taxonomic scope" value="Bacteria"/>
</dbReference>
<dbReference type="CDD" id="cd00198">
    <property type="entry name" value="vWFA"/>
    <property type="match status" value="1"/>
</dbReference>
<dbReference type="eggNOG" id="COG4676">
    <property type="taxonomic scope" value="Bacteria"/>
</dbReference>
<dbReference type="eggNOG" id="COG2304">
    <property type="taxonomic scope" value="Bacteria"/>
</dbReference>
<feature type="compositionally biased region" description="Gly residues" evidence="1">
    <location>
        <begin position="731"/>
        <end position="742"/>
    </location>
</feature>
<dbReference type="RefSeq" id="WP_012828266.1">
    <property type="nucleotide sequence ID" value="NC_013440.1"/>
</dbReference>
<dbReference type="EMBL" id="CP001804">
    <property type="protein sequence ID" value="ACY15666.1"/>
    <property type="molecule type" value="Genomic_DNA"/>
</dbReference>
<gene>
    <name evidence="4" type="ordered locus">Hoch_3164</name>
</gene>
<dbReference type="Gene3D" id="1.25.40.10">
    <property type="entry name" value="Tetratricopeptide repeat domain"/>
    <property type="match status" value="1"/>
</dbReference>
<feature type="compositionally biased region" description="Low complexity" evidence="1">
    <location>
        <begin position="784"/>
        <end position="794"/>
    </location>
</feature>
<evidence type="ECO:0000259" key="3">
    <source>
        <dbReference type="PROSITE" id="PS51468"/>
    </source>
</evidence>
<feature type="domain" description="VIT" evidence="3">
    <location>
        <begin position="94"/>
        <end position="222"/>
    </location>
</feature>
<keyword evidence="5" id="KW-1185">Reference proteome</keyword>
<name>D0LSG7_HALO1</name>
<dbReference type="SUPFAM" id="SSF53300">
    <property type="entry name" value="vWA-like"/>
    <property type="match status" value="1"/>
</dbReference>
<feature type="compositionally biased region" description="Low complexity" evidence="1">
    <location>
        <begin position="715"/>
        <end position="730"/>
    </location>
</feature>
<dbReference type="AlphaFoldDB" id="D0LSG7"/>
<reference evidence="4 5" key="1">
    <citation type="journal article" date="2010" name="Stand. Genomic Sci.">
        <title>Complete genome sequence of Haliangium ochraceum type strain (SMP-2).</title>
        <authorList>
            <consortium name="US DOE Joint Genome Institute (JGI-PGF)"/>
            <person name="Ivanova N."/>
            <person name="Daum C."/>
            <person name="Lang E."/>
            <person name="Abt B."/>
            <person name="Kopitz M."/>
            <person name="Saunders E."/>
            <person name="Lapidus A."/>
            <person name="Lucas S."/>
            <person name="Glavina Del Rio T."/>
            <person name="Nolan M."/>
            <person name="Tice H."/>
            <person name="Copeland A."/>
            <person name="Cheng J.F."/>
            <person name="Chen F."/>
            <person name="Bruce D."/>
            <person name="Goodwin L."/>
            <person name="Pitluck S."/>
            <person name="Mavromatis K."/>
            <person name="Pati A."/>
            <person name="Mikhailova N."/>
            <person name="Chen A."/>
            <person name="Palaniappan K."/>
            <person name="Land M."/>
            <person name="Hauser L."/>
            <person name="Chang Y.J."/>
            <person name="Jeffries C.D."/>
            <person name="Detter J.C."/>
            <person name="Brettin T."/>
            <person name="Rohde M."/>
            <person name="Goker M."/>
            <person name="Bristow J."/>
            <person name="Markowitz V."/>
            <person name="Eisen J.A."/>
            <person name="Hugenholtz P."/>
            <person name="Kyrpides N.C."/>
            <person name="Klenk H.P."/>
        </authorList>
    </citation>
    <scope>NUCLEOTIDE SEQUENCE [LARGE SCALE GENOMIC DNA]</scope>
    <source>
        <strain evidence="5">DSM 14365 / CIP 107738 / JCM 11303 / AJ 13395 / SMP-2</strain>
    </source>
</reference>
<dbReference type="PANTHER" id="PTHR45737:SF6">
    <property type="entry name" value="VON WILLEBRAND FACTOR A DOMAIN-CONTAINING PROTEIN 5A"/>
    <property type="match status" value="1"/>
</dbReference>
<evidence type="ECO:0000256" key="2">
    <source>
        <dbReference type="SAM" id="SignalP"/>
    </source>
</evidence>
<protein>
    <recommendedName>
        <fullName evidence="3">VIT domain-containing protein</fullName>
    </recommendedName>
</protein>
<dbReference type="InterPro" id="IPR036465">
    <property type="entry name" value="vWFA_dom_sf"/>
</dbReference>
<dbReference type="HOGENOM" id="CLU_305415_0_0_7"/>
<feature type="region of interest" description="Disordered" evidence="1">
    <location>
        <begin position="23"/>
        <end position="57"/>
    </location>
</feature>
<dbReference type="SUPFAM" id="SSF48452">
    <property type="entry name" value="TPR-like"/>
    <property type="match status" value="1"/>
</dbReference>
<dbReference type="PANTHER" id="PTHR45737">
    <property type="entry name" value="VON WILLEBRAND FACTOR A DOMAIN-CONTAINING PROTEIN 5A"/>
    <property type="match status" value="1"/>
</dbReference>
<dbReference type="PROSITE" id="PS51468">
    <property type="entry name" value="VIT"/>
    <property type="match status" value="1"/>
</dbReference>
<dbReference type="STRING" id="502025.Hoch_3164"/>
<feature type="compositionally biased region" description="Basic and acidic residues" evidence="1">
    <location>
        <begin position="746"/>
        <end position="757"/>
    </location>
</feature>